<dbReference type="PANTHER" id="PTHR33392:SF6">
    <property type="entry name" value="POLYISOPRENYL-TEICHOIC ACID--PEPTIDOGLYCAN TEICHOIC ACID TRANSFERASE TAGU"/>
    <property type="match status" value="1"/>
</dbReference>
<protein>
    <submittedName>
        <fullName evidence="5">Transcriptional regulator</fullName>
    </submittedName>
</protein>
<feature type="compositionally biased region" description="Low complexity" evidence="2">
    <location>
        <begin position="461"/>
        <end position="470"/>
    </location>
</feature>
<evidence type="ECO:0000313" key="5">
    <source>
        <dbReference type="EMBL" id="OYO20814.1"/>
    </source>
</evidence>
<dbReference type="AlphaFoldDB" id="A0A255H2J2"/>
<feature type="region of interest" description="Disordered" evidence="2">
    <location>
        <begin position="1"/>
        <end position="31"/>
    </location>
</feature>
<gene>
    <name evidence="5" type="ORF">CGZ93_11320</name>
</gene>
<evidence type="ECO:0000259" key="4">
    <source>
        <dbReference type="Pfam" id="PF03816"/>
    </source>
</evidence>
<comment type="similarity">
    <text evidence="1">Belongs to the LytR/CpsA/Psr (LCP) family.</text>
</comment>
<dbReference type="InterPro" id="IPR004474">
    <property type="entry name" value="LytR_CpsA_psr"/>
</dbReference>
<feature type="region of interest" description="Disordered" evidence="2">
    <location>
        <begin position="451"/>
        <end position="511"/>
    </location>
</feature>
<dbReference type="OrthoDB" id="3573673at2"/>
<dbReference type="InterPro" id="IPR050922">
    <property type="entry name" value="LytR/CpsA/Psr_CW_biosynth"/>
</dbReference>
<keyword evidence="3" id="KW-0812">Transmembrane</keyword>
<reference evidence="5 6" key="1">
    <citation type="submission" date="2017-07" db="EMBL/GenBank/DDBJ databases">
        <title>Draft whole genome sequences of clinical Proprionibacteriaceae strains.</title>
        <authorList>
            <person name="Bernier A.-M."/>
            <person name="Bernard K."/>
            <person name="Domingo M.-C."/>
        </authorList>
    </citation>
    <scope>NUCLEOTIDE SEQUENCE [LARGE SCALE GENOMIC DNA]</scope>
    <source>
        <strain evidence="5 6">NML 130396</strain>
    </source>
</reference>
<proteinExistence type="inferred from homology"/>
<organism evidence="5 6">
    <name type="scientific">Enemella dayhoffiae</name>
    <dbReference type="NCBI Taxonomy" id="2016507"/>
    <lineage>
        <taxon>Bacteria</taxon>
        <taxon>Bacillati</taxon>
        <taxon>Actinomycetota</taxon>
        <taxon>Actinomycetes</taxon>
        <taxon>Propionibacteriales</taxon>
        <taxon>Propionibacteriaceae</taxon>
        <taxon>Enemella</taxon>
    </lineage>
</organism>
<dbReference type="Gene3D" id="3.40.630.190">
    <property type="entry name" value="LCP protein"/>
    <property type="match status" value="1"/>
</dbReference>
<dbReference type="NCBIfam" id="TIGR00350">
    <property type="entry name" value="lytR_cpsA_psr"/>
    <property type="match status" value="1"/>
</dbReference>
<feature type="compositionally biased region" description="Low complexity" evidence="2">
    <location>
        <begin position="478"/>
        <end position="498"/>
    </location>
</feature>
<evidence type="ECO:0000256" key="1">
    <source>
        <dbReference type="ARBA" id="ARBA00006068"/>
    </source>
</evidence>
<dbReference type="EMBL" id="NMVQ01000023">
    <property type="protein sequence ID" value="OYO20814.1"/>
    <property type="molecule type" value="Genomic_DNA"/>
</dbReference>
<dbReference type="Proteomes" id="UP000216311">
    <property type="component" value="Unassembled WGS sequence"/>
</dbReference>
<name>A0A255H2J2_9ACTN</name>
<feature type="transmembrane region" description="Helical" evidence="3">
    <location>
        <begin position="92"/>
        <end position="118"/>
    </location>
</feature>
<sequence>MSDDNTVDERRRPATRRSGSSPYRPAAQRRSDGLRLRRGLGYLGMTVAVPGSAQLAAGNRQLGRWAVRVWAGLLVLLGAWLLLFLVNRGAAIAIIAFKPLTVLITLLIGAAGIGWAVLMLDAWRISNPPELARRHRLGFGLLSLVLAFGLGGGMIASASVVNAQGDLIGSVFSGGGDTQVKAGRYNVLLLGGDAGDGREGLRPDSMTVASIDARTGRTVLFSLPRNLEDVEFPADSPMKKLYPDKFSCAGHECLLNAVYTRATEHKELYPGVKDPGAQATIEAIEWVTGLDINYYALIDLNGFKALIDAVGGISIDVNRPVPVGGGSTEVKRYIQPGKGVRMDGNNALWFARSRHDSTDYERMARQKCVMHAMLNQLDPVTVLTKFNGIAAAGKEVVETNVPASETDKLIDLAMRARSTKIASVSFVPPLVQPGKPDFRVIRETVRARIAQSAGGGPGPVAPAAPAAPAATKLPVGNAPGVATPTRRATARATASPTPSAAPTPVPVPGGDDLAEVCQAA</sequence>
<evidence type="ECO:0000256" key="3">
    <source>
        <dbReference type="SAM" id="Phobius"/>
    </source>
</evidence>
<keyword evidence="3" id="KW-0472">Membrane</keyword>
<evidence type="ECO:0000256" key="2">
    <source>
        <dbReference type="SAM" id="MobiDB-lite"/>
    </source>
</evidence>
<feature type="transmembrane region" description="Helical" evidence="3">
    <location>
        <begin position="69"/>
        <end position="86"/>
    </location>
</feature>
<dbReference type="RefSeq" id="WP_094364241.1">
    <property type="nucleotide sequence ID" value="NZ_NMVQ01000023.1"/>
</dbReference>
<dbReference type="PANTHER" id="PTHR33392">
    <property type="entry name" value="POLYISOPRENYL-TEICHOIC ACID--PEPTIDOGLYCAN TEICHOIC ACID TRANSFERASE TAGU"/>
    <property type="match status" value="1"/>
</dbReference>
<feature type="domain" description="Cell envelope-related transcriptional attenuator" evidence="4">
    <location>
        <begin position="202"/>
        <end position="377"/>
    </location>
</feature>
<keyword evidence="3" id="KW-1133">Transmembrane helix</keyword>
<accession>A0A255H2J2</accession>
<comment type="caution">
    <text evidence="5">The sequence shown here is derived from an EMBL/GenBank/DDBJ whole genome shotgun (WGS) entry which is preliminary data.</text>
</comment>
<evidence type="ECO:0000313" key="6">
    <source>
        <dbReference type="Proteomes" id="UP000216311"/>
    </source>
</evidence>
<dbReference type="Pfam" id="PF03816">
    <property type="entry name" value="LytR_cpsA_psr"/>
    <property type="match status" value="1"/>
</dbReference>
<feature type="transmembrane region" description="Helical" evidence="3">
    <location>
        <begin position="139"/>
        <end position="161"/>
    </location>
</feature>
<keyword evidence="6" id="KW-1185">Reference proteome</keyword>